<dbReference type="SUPFAM" id="SSF46689">
    <property type="entry name" value="Homeodomain-like"/>
    <property type="match status" value="2"/>
</dbReference>
<dbReference type="Proteomes" id="UP000318141">
    <property type="component" value="Unassembled WGS sequence"/>
</dbReference>
<dbReference type="InterPro" id="IPR018060">
    <property type="entry name" value="HTH_AraC"/>
</dbReference>
<dbReference type="GO" id="GO:0003700">
    <property type="term" value="F:DNA-binding transcription factor activity"/>
    <property type="evidence" value="ECO:0007669"/>
    <property type="project" value="InterPro"/>
</dbReference>
<dbReference type="OrthoDB" id="9809338at2"/>
<dbReference type="Pfam" id="PF12833">
    <property type="entry name" value="HTH_18"/>
    <property type="match status" value="1"/>
</dbReference>
<dbReference type="InterPro" id="IPR050204">
    <property type="entry name" value="AraC_XylS_family_regulators"/>
</dbReference>
<comment type="caution">
    <text evidence="5">The sequence shown here is derived from an EMBL/GenBank/DDBJ whole genome shotgun (WGS) entry which is preliminary data.</text>
</comment>
<dbReference type="Pfam" id="PF02311">
    <property type="entry name" value="AraC_binding"/>
    <property type="match status" value="1"/>
</dbReference>
<dbReference type="SUPFAM" id="SSF51215">
    <property type="entry name" value="Regulatory protein AraC"/>
    <property type="match status" value="1"/>
</dbReference>
<dbReference type="PANTHER" id="PTHR46796">
    <property type="entry name" value="HTH-TYPE TRANSCRIPTIONAL ACTIVATOR RHAS-RELATED"/>
    <property type="match status" value="1"/>
</dbReference>
<keyword evidence="3" id="KW-0804">Transcription</keyword>
<reference evidence="5 6" key="1">
    <citation type="submission" date="2019-07" db="EMBL/GenBank/DDBJ databases">
        <title>Genome sequencing of lignin-degrading bacterial isolates.</title>
        <authorList>
            <person name="Gladden J."/>
        </authorList>
    </citation>
    <scope>NUCLEOTIDE SEQUENCE [LARGE SCALE GENOMIC DNA]</scope>
    <source>
        <strain evidence="5 6">J11</strain>
    </source>
</reference>
<dbReference type="PANTHER" id="PTHR46796:SF2">
    <property type="entry name" value="TRANSCRIPTIONAL REGULATORY PROTEIN"/>
    <property type="match status" value="1"/>
</dbReference>
<dbReference type="GO" id="GO:0043565">
    <property type="term" value="F:sequence-specific DNA binding"/>
    <property type="evidence" value="ECO:0007669"/>
    <property type="project" value="InterPro"/>
</dbReference>
<keyword evidence="1" id="KW-0805">Transcription regulation</keyword>
<dbReference type="EMBL" id="VLJN01000015">
    <property type="protein sequence ID" value="TWG85995.1"/>
    <property type="molecule type" value="Genomic_DNA"/>
</dbReference>
<dbReference type="InterPro" id="IPR003313">
    <property type="entry name" value="AraC-bd"/>
</dbReference>
<evidence type="ECO:0000256" key="2">
    <source>
        <dbReference type="ARBA" id="ARBA00023125"/>
    </source>
</evidence>
<dbReference type="InterPro" id="IPR037923">
    <property type="entry name" value="HTH-like"/>
</dbReference>
<evidence type="ECO:0000259" key="4">
    <source>
        <dbReference type="PROSITE" id="PS01124"/>
    </source>
</evidence>
<accession>A0A562BL45</accession>
<dbReference type="AlphaFoldDB" id="A0A562BL45"/>
<protein>
    <submittedName>
        <fullName evidence="5">AraC-like DNA-binding protein</fullName>
    </submittedName>
</protein>
<evidence type="ECO:0000313" key="6">
    <source>
        <dbReference type="Proteomes" id="UP000318141"/>
    </source>
</evidence>
<keyword evidence="2 5" id="KW-0238">DNA-binding</keyword>
<evidence type="ECO:0000256" key="3">
    <source>
        <dbReference type="ARBA" id="ARBA00023163"/>
    </source>
</evidence>
<gene>
    <name evidence="5" type="ORF">L602_002200000500</name>
</gene>
<keyword evidence="6" id="KW-1185">Reference proteome</keyword>
<name>A0A562BL45_9BURK</name>
<feature type="domain" description="HTH araC/xylS-type" evidence="4">
    <location>
        <begin position="170"/>
        <end position="267"/>
    </location>
</feature>
<dbReference type="PROSITE" id="PS01124">
    <property type="entry name" value="HTH_ARAC_FAMILY_2"/>
    <property type="match status" value="1"/>
</dbReference>
<dbReference type="InterPro" id="IPR009057">
    <property type="entry name" value="Homeodomain-like_sf"/>
</dbReference>
<dbReference type="SMART" id="SM00342">
    <property type="entry name" value="HTH_ARAC"/>
    <property type="match status" value="1"/>
</dbReference>
<proteinExistence type="predicted"/>
<sequence>MSSAGFHSLPCSLPGVFAVEAHSRHRFPRHTHGHFGVGVIVAGAQRSASGRGLVQAEAGDLITVNPGEVHDGVPLDERGRSWRMLYFEPAVVRAQCAGLGDDGMVDEFTMPVLRDPAAASSFLHLFQAMAAPMDSTGGLRRDAALATLFMRLFGSGVETAAHGGVPAGVARARARIDDDPVAPASLQQLAELAGLSRFQLLRGFAKATGMTPHAYLLQRRVDLARGLIERGDPLAQAALAAGFADQSHMTRVFVRAYGVSPWAYARVVGR</sequence>
<evidence type="ECO:0000313" key="5">
    <source>
        <dbReference type="EMBL" id="TWG85995.1"/>
    </source>
</evidence>
<organism evidence="5 6">
    <name type="scientific">Cupriavidus gilardii J11</name>
    <dbReference type="NCBI Taxonomy" id="936133"/>
    <lineage>
        <taxon>Bacteria</taxon>
        <taxon>Pseudomonadati</taxon>
        <taxon>Pseudomonadota</taxon>
        <taxon>Betaproteobacteria</taxon>
        <taxon>Burkholderiales</taxon>
        <taxon>Burkholderiaceae</taxon>
        <taxon>Cupriavidus</taxon>
    </lineage>
</organism>
<evidence type="ECO:0000256" key="1">
    <source>
        <dbReference type="ARBA" id="ARBA00023015"/>
    </source>
</evidence>
<dbReference type="Gene3D" id="1.10.10.60">
    <property type="entry name" value="Homeodomain-like"/>
    <property type="match status" value="1"/>
</dbReference>